<evidence type="ECO:0000256" key="5">
    <source>
        <dbReference type="ARBA" id="ARBA00022692"/>
    </source>
</evidence>
<dbReference type="InterPro" id="IPR002299">
    <property type="entry name" value="Porin_Neis"/>
</dbReference>
<gene>
    <name evidence="13" type="ORF">EYS42_02425</name>
</gene>
<dbReference type="InterPro" id="IPR023614">
    <property type="entry name" value="Porin_dom_sf"/>
</dbReference>
<dbReference type="Pfam" id="PF13609">
    <property type="entry name" value="Porin_4"/>
    <property type="match status" value="1"/>
</dbReference>
<keyword evidence="7" id="KW-0406">Ion transport</keyword>
<keyword evidence="5" id="KW-0812">Transmembrane</keyword>
<keyword evidence="14" id="KW-1185">Reference proteome</keyword>
<feature type="domain" description="Porin" evidence="12">
    <location>
        <begin position="7"/>
        <end position="327"/>
    </location>
</feature>
<sequence length="345" mass="36179">MKKSLIALAALGAFAGSAMAQSSVTLYGVVDLGLVKQNRADASPAGITALGAVGLTNKELNVAQATKSRLGFRGVEDLGGGYKAKFKLEHRFTPDNGAQSATADFWDMSVVALETPVGEIGAGRDYMPAFYLQFKQDPWLNQGIAEVGGTTTYAFATYITPTTRSARVNNALFYSMAASGFTVQAAASMKESGTPGTTPGATGDAGAKNRFGLGVSYEAGPLFVGLAYDQSERTVGADHNLTMLGASYDFGMVKPRVSYARADLGATTPTSYIVAATVPVDTNIVKLGYAHFDADNATSTKANKFSIGYEHVLSKRTAVYTDVTSGKIKGSQTVTGFDVGVRHTF</sequence>
<dbReference type="GO" id="GO:0015288">
    <property type="term" value="F:porin activity"/>
    <property type="evidence" value="ECO:0007669"/>
    <property type="project" value="UniProtKB-KW"/>
</dbReference>
<evidence type="ECO:0000313" key="13">
    <source>
        <dbReference type="EMBL" id="TBO34298.1"/>
    </source>
</evidence>
<dbReference type="InterPro" id="IPR050298">
    <property type="entry name" value="Gram-neg_bact_OMP"/>
</dbReference>
<feature type="chain" id="PRO_5020459622" evidence="11">
    <location>
        <begin position="21"/>
        <end position="345"/>
    </location>
</feature>
<dbReference type="GO" id="GO:0046930">
    <property type="term" value="C:pore complex"/>
    <property type="evidence" value="ECO:0007669"/>
    <property type="project" value="UniProtKB-KW"/>
</dbReference>
<accession>A0A4Q9H2P6</accession>
<evidence type="ECO:0000256" key="8">
    <source>
        <dbReference type="ARBA" id="ARBA00023114"/>
    </source>
</evidence>
<keyword evidence="8" id="KW-0626">Porin</keyword>
<dbReference type="RefSeq" id="WP_130966248.1">
    <property type="nucleotide sequence ID" value="NZ_SIXI01000001.1"/>
</dbReference>
<organism evidence="13 14">
    <name type="scientific">Aquabacterium lacunae</name>
    <dbReference type="NCBI Taxonomy" id="2528630"/>
    <lineage>
        <taxon>Bacteria</taxon>
        <taxon>Pseudomonadati</taxon>
        <taxon>Pseudomonadota</taxon>
        <taxon>Betaproteobacteria</taxon>
        <taxon>Burkholderiales</taxon>
        <taxon>Aquabacterium</taxon>
    </lineage>
</organism>
<evidence type="ECO:0000256" key="7">
    <source>
        <dbReference type="ARBA" id="ARBA00023065"/>
    </source>
</evidence>
<proteinExistence type="predicted"/>
<evidence type="ECO:0000256" key="10">
    <source>
        <dbReference type="ARBA" id="ARBA00023237"/>
    </source>
</evidence>
<evidence type="ECO:0000256" key="3">
    <source>
        <dbReference type="ARBA" id="ARBA00022448"/>
    </source>
</evidence>
<dbReference type="InterPro" id="IPR033900">
    <property type="entry name" value="Gram_neg_porin_domain"/>
</dbReference>
<dbReference type="GO" id="GO:0009279">
    <property type="term" value="C:cell outer membrane"/>
    <property type="evidence" value="ECO:0007669"/>
    <property type="project" value="UniProtKB-SubCell"/>
</dbReference>
<keyword evidence="6 11" id="KW-0732">Signal</keyword>
<evidence type="ECO:0000256" key="9">
    <source>
        <dbReference type="ARBA" id="ARBA00023136"/>
    </source>
</evidence>
<dbReference type="PRINTS" id="PR00184">
    <property type="entry name" value="NEISSPPORIN"/>
</dbReference>
<evidence type="ECO:0000256" key="11">
    <source>
        <dbReference type="SAM" id="SignalP"/>
    </source>
</evidence>
<dbReference type="OrthoDB" id="6975458at2"/>
<reference evidence="13 14" key="1">
    <citation type="submission" date="2019-02" db="EMBL/GenBank/DDBJ databases">
        <title>Aquabacterium sp. strain KMB7.</title>
        <authorList>
            <person name="Chen W.-M."/>
        </authorList>
    </citation>
    <scope>NUCLEOTIDE SEQUENCE [LARGE SCALE GENOMIC DNA]</scope>
    <source>
        <strain evidence="13 14">KMB7</strain>
    </source>
</reference>
<comment type="subcellular location">
    <subcellularLocation>
        <location evidence="1">Cell outer membrane</location>
        <topology evidence="1">Multi-pass membrane protein</topology>
    </subcellularLocation>
</comment>
<feature type="signal peptide" evidence="11">
    <location>
        <begin position="1"/>
        <end position="20"/>
    </location>
</feature>
<name>A0A4Q9H2P6_9BURK</name>
<comment type="subunit">
    <text evidence="2">Homotrimer.</text>
</comment>
<keyword evidence="3" id="KW-0813">Transport</keyword>
<protein>
    <submittedName>
        <fullName evidence="13">Porin</fullName>
    </submittedName>
</protein>
<dbReference type="Proteomes" id="UP000292120">
    <property type="component" value="Unassembled WGS sequence"/>
</dbReference>
<keyword evidence="4" id="KW-1134">Transmembrane beta strand</keyword>
<keyword evidence="10" id="KW-0998">Cell outer membrane</keyword>
<dbReference type="Gene3D" id="2.40.160.10">
    <property type="entry name" value="Porin"/>
    <property type="match status" value="1"/>
</dbReference>
<evidence type="ECO:0000313" key="14">
    <source>
        <dbReference type="Proteomes" id="UP000292120"/>
    </source>
</evidence>
<evidence type="ECO:0000256" key="6">
    <source>
        <dbReference type="ARBA" id="ARBA00022729"/>
    </source>
</evidence>
<evidence type="ECO:0000256" key="2">
    <source>
        <dbReference type="ARBA" id="ARBA00011233"/>
    </source>
</evidence>
<dbReference type="CDD" id="cd00342">
    <property type="entry name" value="gram_neg_porins"/>
    <property type="match status" value="1"/>
</dbReference>
<dbReference type="GO" id="GO:0006811">
    <property type="term" value="P:monoatomic ion transport"/>
    <property type="evidence" value="ECO:0007669"/>
    <property type="project" value="UniProtKB-KW"/>
</dbReference>
<dbReference type="PANTHER" id="PTHR34501">
    <property type="entry name" value="PROTEIN YDDL-RELATED"/>
    <property type="match status" value="1"/>
</dbReference>
<evidence type="ECO:0000256" key="1">
    <source>
        <dbReference type="ARBA" id="ARBA00004571"/>
    </source>
</evidence>
<keyword evidence="9" id="KW-0472">Membrane</keyword>
<evidence type="ECO:0000259" key="12">
    <source>
        <dbReference type="Pfam" id="PF13609"/>
    </source>
</evidence>
<evidence type="ECO:0000256" key="4">
    <source>
        <dbReference type="ARBA" id="ARBA00022452"/>
    </source>
</evidence>
<dbReference type="AlphaFoldDB" id="A0A4Q9H2P6"/>
<dbReference type="SUPFAM" id="SSF56935">
    <property type="entry name" value="Porins"/>
    <property type="match status" value="1"/>
</dbReference>
<comment type="caution">
    <text evidence="13">The sequence shown here is derived from an EMBL/GenBank/DDBJ whole genome shotgun (WGS) entry which is preliminary data.</text>
</comment>
<dbReference type="PANTHER" id="PTHR34501:SF9">
    <property type="entry name" value="MAJOR OUTER MEMBRANE PROTEIN P.IA"/>
    <property type="match status" value="1"/>
</dbReference>
<dbReference type="EMBL" id="SIXI01000001">
    <property type="protein sequence ID" value="TBO34298.1"/>
    <property type="molecule type" value="Genomic_DNA"/>
</dbReference>